<reference evidence="2" key="1">
    <citation type="submission" date="2017-06" db="EMBL/GenBank/DDBJ databases">
        <authorList>
            <person name="Varghese N."/>
            <person name="Submissions S."/>
        </authorList>
    </citation>
    <scope>NUCLEOTIDE SEQUENCE [LARGE SCALE GENOMIC DNA]</scope>
    <source>
        <strain evidence="2">NKM1</strain>
    </source>
</reference>
<keyword evidence="2" id="KW-1185">Reference proteome</keyword>
<organism evidence="1 2">
    <name type="scientific">Pontibacter ummariensis</name>
    <dbReference type="NCBI Taxonomy" id="1610492"/>
    <lineage>
        <taxon>Bacteria</taxon>
        <taxon>Pseudomonadati</taxon>
        <taxon>Bacteroidota</taxon>
        <taxon>Cytophagia</taxon>
        <taxon>Cytophagales</taxon>
        <taxon>Hymenobacteraceae</taxon>
        <taxon>Pontibacter</taxon>
    </lineage>
</organism>
<protein>
    <submittedName>
        <fullName evidence="1">Uncharacterized protein</fullName>
    </submittedName>
</protein>
<gene>
    <name evidence="1" type="ORF">SAMN06296052_112148</name>
</gene>
<accession>A0A239H4U5</accession>
<dbReference type="Proteomes" id="UP000198432">
    <property type="component" value="Unassembled WGS sequence"/>
</dbReference>
<evidence type="ECO:0000313" key="2">
    <source>
        <dbReference type="Proteomes" id="UP000198432"/>
    </source>
</evidence>
<sequence>MTNFPYKIKTREGNKLSAQEPIDIGIIRKYMQGFATAPLRFFSPSWAAGFVHFLVVKL</sequence>
<dbReference type="AlphaFoldDB" id="A0A239H4U5"/>
<evidence type="ECO:0000313" key="1">
    <source>
        <dbReference type="EMBL" id="SNS75833.1"/>
    </source>
</evidence>
<name>A0A239H4U5_9BACT</name>
<proteinExistence type="predicted"/>
<dbReference type="EMBL" id="FZOQ01000012">
    <property type="protein sequence ID" value="SNS75833.1"/>
    <property type="molecule type" value="Genomic_DNA"/>
</dbReference>